<proteinExistence type="predicted"/>
<keyword evidence="2" id="KW-1185">Reference proteome</keyword>
<protein>
    <submittedName>
        <fullName evidence="1">Uncharacterized protein</fullName>
    </submittedName>
</protein>
<evidence type="ECO:0000313" key="1">
    <source>
        <dbReference type="EMBL" id="MBC6012242.1"/>
    </source>
</evidence>
<name>A0ABR7KHT0_9FIRM</name>
<gene>
    <name evidence="1" type="ORF">H8911_05715</name>
</gene>
<dbReference type="Proteomes" id="UP000649075">
    <property type="component" value="Unassembled WGS sequence"/>
</dbReference>
<reference evidence="1 2" key="1">
    <citation type="submission" date="2020-08" db="EMBL/GenBank/DDBJ databases">
        <authorList>
            <person name="Liu C."/>
            <person name="Sun Q."/>
        </authorList>
    </citation>
    <scope>NUCLEOTIDE SEQUENCE [LARGE SCALE GENOMIC DNA]</scope>
    <source>
        <strain evidence="1 2">L34</strain>
    </source>
</reference>
<comment type="caution">
    <text evidence="1">The sequence shown here is derived from an EMBL/GenBank/DDBJ whole genome shotgun (WGS) entry which is preliminary data.</text>
</comment>
<sequence length="84" mass="9687">MSKPEKKVYLASQPFICKSNARIILSINHKAMDNIWETIKTEYKKDYGVDVPSYGVPTKYFLEKVHISRDDLIIALEAEKKLNA</sequence>
<evidence type="ECO:0000313" key="2">
    <source>
        <dbReference type="Proteomes" id="UP000649075"/>
    </source>
</evidence>
<accession>A0ABR7KHT0</accession>
<organism evidence="1 2">
    <name type="scientific">Holdemanella hominis</name>
    <dbReference type="NCBI Taxonomy" id="2764327"/>
    <lineage>
        <taxon>Bacteria</taxon>
        <taxon>Bacillati</taxon>
        <taxon>Bacillota</taxon>
        <taxon>Erysipelotrichia</taxon>
        <taxon>Erysipelotrichales</taxon>
        <taxon>Erysipelotrichaceae</taxon>
        <taxon>Holdemanella</taxon>
    </lineage>
</organism>
<dbReference type="EMBL" id="JACRWH010000017">
    <property type="protein sequence ID" value="MBC6012242.1"/>
    <property type="molecule type" value="Genomic_DNA"/>
</dbReference>
<dbReference type="RefSeq" id="WP_186998966.1">
    <property type="nucleotide sequence ID" value="NZ_JACRWH010000017.1"/>
</dbReference>